<dbReference type="AlphaFoldDB" id="A0AAC8Q903"/>
<dbReference type="Proteomes" id="UP000035579">
    <property type="component" value="Chromosome"/>
</dbReference>
<dbReference type="EMBL" id="CP011509">
    <property type="protein sequence ID" value="AKJ02999.1"/>
    <property type="molecule type" value="Genomic_DNA"/>
</dbReference>
<keyword evidence="5" id="KW-1185">Reference proteome</keyword>
<organism evidence="2 4">
    <name type="scientific">Archangium gephyra</name>
    <dbReference type="NCBI Taxonomy" id="48"/>
    <lineage>
        <taxon>Bacteria</taxon>
        <taxon>Pseudomonadati</taxon>
        <taxon>Myxococcota</taxon>
        <taxon>Myxococcia</taxon>
        <taxon>Myxococcales</taxon>
        <taxon>Cystobacterineae</taxon>
        <taxon>Archangiaceae</taxon>
        <taxon>Archangium</taxon>
    </lineage>
</organism>
<evidence type="ECO:0000313" key="2">
    <source>
        <dbReference type="EMBL" id="AKJ02999.1"/>
    </source>
</evidence>
<dbReference type="PROSITE" id="PS51257">
    <property type="entry name" value="PROKAR_LIPOPROTEIN"/>
    <property type="match status" value="1"/>
</dbReference>
<dbReference type="EMBL" id="QUMU01000013">
    <property type="protein sequence ID" value="REG25121.1"/>
    <property type="molecule type" value="Genomic_DNA"/>
</dbReference>
<accession>A0AAC8Q903</accession>
<evidence type="ECO:0000313" key="3">
    <source>
        <dbReference type="EMBL" id="REG25121.1"/>
    </source>
</evidence>
<feature type="compositionally biased region" description="Low complexity" evidence="1">
    <location>
        <begin position="134"/>
        <end position="145"/>
    </location>
</feature>
<evidence type="ECO:0000313" key="4">
    <source>
        <dbReference type="Proteomes" id="UP000035579"/>
    </source>
</evidence>
<proteinExistence type="predicted"/>
<dbReference type="RefSeq" id="WP_047857181.1">
    <property type="nucleotide sequence ID" value="NZ_CP011509.1"/>
</dbReference>
<reference evidence="3 5" key="2">
    <citation type="submission" date="2018-08" db="EMBL/GenBank/DDBJ databases">
        <title>Genomic Encyclopedia of Archaeal and Bacterial Type Strains, Phase II (KMG-II): from individual species to whole genera.</title>
        <authorList>
            <person name="Goeker M."/>
        </authorList>
    </citation>
    <scope>NUCLEOTIDE SEQUENCE [LARGE SCALE GENOMIC DNA]</scope>
    <source>
        <strain evidence="3 5">DSM 2261</strain>
    </source>
</reference>
<gene>
    <name evidence="2" type="ORF">AA314_04625</name>
    <name evidence="3" type="ORF">ATI61_113185</name>
</gene>
<evidence type="ECO:0000313" key="5">
    <source>
        <dbReference type="Proteomes" id="UP000256345"/>
    </source>
</evidence>
<dbReference type="KEGG" id="age:AA314_04625"/>
<dbReference type="Proteomes" id="UP000256345">
    <property type="component" value="Unassembled WGS sequence"/>
</dbReference>
<sequence>MSTRRPPLPVHLRLQALTTLVAVLTSGCLGHHYEISRTELERIAHEPPEARGQNVYAVQQFTTDTEPEPAGPWYPPQEGPPPPGYSMGLHGYWVPDYYLHFGAPYYDPPVYTRSAVHDASPVSGGVSGGGSTGSGASSSSSSGSGNIGNVGEAIVVVIAVGVVVGIALAATEGARYEGSVAVHPQHPVHLWHRYGGQSTVRLDELTPEHLRDVERATLSGREGAGMWLRGAAPLNRAGFSYQFGAGEDRLALPGGLDPRSLGFRFALGYYPLKRFGLLADTRLQTGEVSGGGYYNVRLGLEAQWYPITLWRLHLGPFVGGGQSWSASQGGALPTTSGQRPYVSFGALAEFEIATRLGLTFRWNQDWLPTASADTRQFISSWSVGLAVY</sequence>
<protein>
    <submittedName>
        <fullName evidence="2">Uncharacterized protein</fullName>
    </submittedName>
</protein>
<feature type="region of interest" description="Disordered" evidence="1">
    <location>
        <begin position="122"/>
        <end position="145"/>
    </location>
</feature>
<evidence type="ECO:0000256" key="1">
    <source>
        <dbReference type="SAM" id="MobiDB-lite"/>
    </source>
</evidence>
<name>A0AAC8Q903_9BACT</name>
<reference evidence="2 4" key="1">
    <citation type="submission" date="2015-05" db="EMBL/GenBank/DDBJ databases">
        <title>Genome assembly of Archangium gephyra DSM 2261.</title>
        <authorList>
            <person name="Sharma G."/>
            <person name="Subramanian S."/>
        </authorList>
    </citation>
    <scope>NUCLEOTIDE SEQUENCE [LARGE SCALE GENOMIC DNA]</scope>
    <source>
        <strain evidence="2 4">DSM 2261</strain>
    </source>
</reference>